<proteinExistence type="predicted"/>
<sequence length="14" mass="1618">MIGKNYSILHQLNS</sequence>
<reference evidence="1" key="2">
    <citation type="journal article" date="2015" name="Data Brief">
        <title>Shoot transcriptome of the giant reed, Arundo donax.</title>
        <authorList>
            <person name="Barrero R.A."/>
            <person name="Guerrero F.D."/>
            <person name="Moolhuijzen P."/>
            <person name="Goolsby J.A."/>
            <person name="Tidwell J."/>
            <person name="Bellgard S.E."/>
            <person name="Bellgard M.I."/>
        </authorList>
    </citation>
    <scope>NUCLEOTIDE SEQUENCE</scope>
    <source>
        <tissue evidence="1">Shoot tissue taken approximately 20 cm above the soil surface</tissue>
    </source>
</reference>
<accession>A0A0A9ADK3</accession>
<reference evidence="1" key="1">
    <citation type="submission" date="2014-09" db="EMBL/GenBank/DDBJ databases">
        <authorList>
            <person name="Magalhaes I.L.F."/>
            <person name="Oliveira U."/>
            <person name="Santos F.R."/>
            <person name="Vidigal T.H.D.A."/>
            <person name="Brescovit A.D."/>
            <person name="Santos A.J."/>
        </authorList>
    </citation>
    <scope>NUCLEOTIDE SEQUENCE</scope>
    <source>
        <tissue evidence="1">Shoot tissue taken approximately 20 cm above the soil surface</tissue>
    </source>
</reference>
<dbReference type="EMBL" id="GBRH01248181">
    <property type="protein sequence ID" value="JAD49714.1"/>
    <property type="molecule type" value="Transcribed_RNA"/>
</dbReference>
<evidence type="ECO:0000313" key="1">
    <source>
        <dbReference type="EMBL" id="JAD49714.1"/>
    </source>
</evidence>
<name>A0A0A9ADK3_ARUDO</name>
<protein>
    <submittedName>
        <fullName evidence="1">Uncharacterized protein</fullName>
    </submittedName>
</protein>
<organism evidence="1">
    <name type="scientific">Arundo donax</name>
    <name type="common">Giant reed</name>
    <name type="synonym">Donax arundinaceus</name>
    <dbReference type="NCBI Taxonomy" id="35708"/>
    <lineage>
        <taxon>Eukaryota</taxon>
        <taxon>Viridiplantae</taxon>
        <taxon>Streptophyta</taxon>
        <taxon>Embryophyta</taxon>
        <taxon>Tracheophyta</taxon>
        <taxon>Spermatophyta</taxon>
        <taxon>Magnoliopsida</taxon>
        <taxon>Liliopsida</taxon>
        <taxon>Poales</taxon>
        <taxon>Poaceae</taxon>
        <taxon>PACMAD clade</taxon>
        <taxon>Arundinoideae</taxon>
        <taxon>Arundineae</taxon>
        <taxon>Arundo</taxon>
    </lineage>
</organism>